<keyword evidence="1" id="KW-1133">Transmembrane helix</keyword>
<gene>
    <name evidence="2" type="ORF">A3G50_03035</name>
</gene>
<name>A0A1F6C4S2_9BACT</name>
<dbReference type="AlphaFoldDB" id="A0A1F6C4S2"/>
<feature type="transmembrane region" description="Helical" evidence="1">
    <location>
        <begin position="61"/>
        <end position="83"/>
    </location>
</feature>
<protein>
    <submittedName>
        <fullName evidence="2">Uncharacterized protein</fullName>
    </submittedName>
</protein>
<organism evidence="2 3">
    <name type="scientific">Candidatus Jorgensenbacteria bacterium RIFCSPLOWO2_12_FULL_42_11</name>
    <dbReference type="NCBI Taxonomy" id="1798473"/>
    <lineage>
        <taxon>Bacteria</taxon>
        <taxon>Candidatus Joergenseniibacteriota</taxon>
    </lineage>
</organism>
<accession>A0A1F6C4S2</accession>
<keyword evidence="1" id="KW-0472">Membrane</keyword>
<reference evidence="2 3" key="1">
    <citation type="journal article" date="2016" name="Nat. Commun.">
        <title>Thousands of microbial genomes shed light on interconnected biogeochemical processes in an aquifer system.</title>
        <authorList>
            <person name="Anantharaman K."/>
            <person name="Brown C.T."/>
            <person name="Hug L.A."/>
            <person name="Sharon I."/>
            <person name="Castelle C.J."/>
            <person name="Probst A.J."/>
            <person name="Thomas B.C."/>
            <person name="Singh A."/>
            <person name="Wilkins M.J."/>
            <person name="Karaoz U."/>
            <person name="Brodie E.L."/>
            <person name="Williams K.H."/>
            <person name="Hubbard S.S."/>
            <person name="Banfield J.F."/>
        </authorList>
    </citation>
    <scope>NUCLEOTIDE SEQUENCE [LARGE SCALE GENOMIC DNA]</scope>
</reference>
<feature type="transmembrane region" description="Helical" evidence="1">
    <location>
        <begin position="142"/>
        <end position="162"/>
    </location>
</feature>
<dbReference type="Proteomes" id="UP000176633">
    <property type="component" value="Unassembled WGS sequence"/>
</dbReference>
<evidence type="ECO:0000313" key="2">
    <source>
        <dbReference type="EMBL" id="OGG43847.1"/>
    </source>
</evidence>
<dbReference type="STRING" id="1798473.A3G50_03035"/>
<comment type="caution">
    <text evidence="2">The sequence shown here is derived from an EMBL/GenBank/DDBJ whole genome shotgun (WGS) entry which is preliminary data.</text>
</comment>
<sequence>MILAAHIVFASAVSASARFSLPGAFLFGLVSHHLLDFIPHFDAGSFWPIEELKAGTISARVRILIFLDILASLVFLVWCFWWLKAGFFILFWASLGAALPDLVVTGFPFLVPRLRNRPILKRYEKFHYIFFRQSRPVSLQRYRIFGNLSTLFIIGFSLWLLLK</sequence>
<proteinExistence type="predicted"/>
<dbReference type="EMBL" id="MFKM01000004">
    <property type="protein sequence ID" value="OGG43847.1"/>
    <property type="molecule type" value="Genomic_DNA"/>
</dbReference>
<keyword evidence="1" id="KW-0812">Transmembrane</keyword>
<evidence type="ECO:0000256" key="1">
    <source>
        <dbReference type="SAM" id="Phobius"/>
    </source>
</evidence>
<evidence type="ECO:0000313" key="3">
    <source>
        <dbReference type="Proteomes" id="UP000176633"/>
    </source>
</evidence>
<feature type="transmembrane region" description="Helical" evidence="1">
    <location>
        <begin position="89"/>
        <end position="111"/>
    </location>
</feature>